<reference evidence="1 2" key="1">
    <citation type="journal article" date="2014" name="PLoS Genet.">
        <title>Phylogenetically driven sequencing of extremely halophilic archaea reveals strategies for static and dynamic osmo-response.</title>
        <authorList>
            <person name="Becker E.A."/>
            <person name="Seitzer P.M."/>
            <person name="Tritt A."/>
            <person name="Larsen D."/>
            <person name="Krusor M."/>
            <person name="Yao A.I."/>
            <person name="Wu D."/>
            <person name="Madern D."/>
            <person name="Eisen J.A."/>
            <person name="Darling A.E."/>
            <person name="Facciotti M.T."/>
        </authorList>
    </citation>
    <scope>NUCLEOTIDE SEQUENCE [LARGE SCALE GENOMIC DNA]</scope>
    <source>
        <strain evidence="1 2">ATCC 33799</strain>
    </source>
</reference>
<sequence length="64" mass="7212">MPLATYVDDEICACCPRLHDIFMSDFTDVTVIEVVERIKRAVLWLLAAKSVGCFGDFGEHVDCF</sequence>
<organism evidence="1 2">
    <name type="scientific">Haloarcula marismortui ATCC 33799</name>
    <dbReference type="NCBI Taxonomy" id="662475"/>
    <lineage>
        <taxon>Archaea</taxon>
        <taxon>Methanobacteriati</taxon>
        <taxon>Methanobacteriota</taxon>
        <taxon>Stenosarchaea group</taxon>
        <taxon>Halobacteria</taxon>
        <taxon>Halobacteriales</taxon>
        <taxon>Haloarculaceae</taxon>
        <taxon>Haloarcula</taxon>
    </lineage>
</organism>
<evidence type="ECO:0000313" key="2">
    <source>
        <dbReference type="Proteomes" id="UP000011687"/>
    </source>
</evidence>
<accession>M0JME2</accession>
<dbReference type="AlphaFoldDB" id="M0JME2"/>
<dbReference type="Proteomes" id="UP000011687">
    <property type="component" value="Unassembled WGS sequence"/>
</dbReference>
<keyword evidence="2" id="KW-1185">Reference proteome</keyword>
<gene>
    <name evidence="1" type="ORF">C435_22034</name>
</gene>
<protein>
    <submittedName>
        <fullName evidence="1">Uncharacterized protein</fullName>
    </submittedName>
</protein>
<name>M0JME2_9EURY</name>
<comment type="caution">
    <text evidence="1">The sequence shown here is derived from an EMBL/GenBank/DDBJ whole genome shotgun (WGS) entry which is preliminary data.</text>
</comment>
<proteinExistence type="predicted"/>
<dbReference type="EMBL" id="AOLS01000127">
    <property type="protein sequence ID" value="EMA09493.1"/>
    <property type="molecule type" value="Genomic_DNA"/>
</dbReference>
<evidence type="ECO:0000313" key="1">
    <source>
        <dbReference type="EMBL" id="EMA09493.1"/>
    </source>
</evidence>